<dbReference type="Proteomes" id="UP000632063">
    <property type="component" value="Unassembled WGS sequence"/>
</dbReference>
<protein>
    <submittedName>
        <fullName evidence="7">Helix-turn-helix domain-containing protein</fullName>
    </submittedName>
</protein>
<evidence type="ECO:0000313" key="7">
    <source>
        <dbReference type="EMBL" id="MBD8890930.1"/>
    </source>
</evidence>
<keyword evidence="4" id="KW-0804">Transcription</keyword>
<name>A0ABR9CJB1_9HYPH</name>
<reference evidence="8" key="1">
    <citation type="submission" date="2020-09" db="EMBL/GenBank/DDBJ databases">
        <title>The genome sequence of strain Labrenzia suaedae 4C16A.</title>
        <authorList>
            <person name="Liu Y."/>
        </authorList>
    </citation>
    <scope>NUCLEOTIDE SEQUENCE [LARGE SCALE GENOMIC DNA]</scope>
    <source>
        <strain evidence="8">4C16A</strain>
    </source>
</reference>
<evidence type="ECO:0000259" key="6">
    <source>
        <dbReference type="Pfam" id="PF13693"/>
    </source>
</evidence>
<evidence type="ECO:0000256" key="4">
    <source>
        <dbReference type="ARBA" id="ARBA00023163"/>
    </source>
</evidence>
<evidence type="ECO:0000256" key="2">
    <source>
        <dbReference type="ARBA" id="ARBA00023015"/>
    </source>
</evidence>
<accession>A0ABR9CJB1</accession>
<dbReference type="InterPro" id="IPR038722">
    <property type="entry name" value="Ner_HTH_dom"/>
</dbReference>
<feature type="region of interest" description="Disordered" evidence="5">
    <location>
        <begin position="84"/>
        <end position="110"/>
    </location>
</feature>
<proteinExistence type="inferred from homology"/>
<keyword evidence="8" id="KW-1185">Reference proteome</keyword>
<dbReference type="EMBL" id="JACYXI010000002">
    <property type="protein sequence ID" value="MBD8890930.1"/>
    <property type="molecule type" value="Genomic_DNA"/>
</dbReference>
<dbReference type="Pfam" id="PF13693">
    <property type="entry name" value="HTH_35"/>
    <property type="match status" value="1"/>
</dbReference>
<evidence type="ECO:0000256" key="5">
    <source>
        <dbReference type="SAM" id="MobiDB-lite"/>
    </source>
</evidence>
<dbReference type="Gene3D" id="1.10.260.40">
    <property type="entry name" value="lambda repressor-like DNA-binding domains"/>
    <property type="match status" value="1"/>
</dbReference>
<feature type="domain" description="Ner winged helix-turn-helix DNA-binding" evidence="6">
    <location>
        <begin position="12"/>
        <end position="84"/>
    </location>
</feature>
<evidence type="ECO:0000256" key="1">
    <source>
        <dbReference type="ARBA" id="ARBA00006157"/>
    </source>
</evidence>
<sequence length="110" mass="12452">MAKPKHVPPNGWDRFSIVAEIHRQSMTLGELASRAGITIKTFSQVWTRANRKAETAIADFLVMKPAELWPERYPIRTTRILSSTNGTRLERRKADRSADSNCDLADREAA</sequence>
<comment type="similarity">
    <text evidence="1">Belongs to the ner transcriptional regulatory family.</text>
</comment>
<dbReference type="SUPFAM" id="SSF47413">
    <property type="entry name" value="lambda repressor-like DNA-binding domains"/>
    <property type="match status" value="1"/>
</dbReference>
<evidence type="ECO:0000256" key="3">
    <source>
        <dbReference type="ARBA" id="ARBA00023125"/>
    </source>
</evidence>
<evidence type="ECO:0000313" key="8">
    <source>
        <dbReference type="Proteomes" id="UP000632063"/>
    </source>
</evidence>
<comment type="caution">
    <text evidence="7">The sequence shown here is derived from an EMBL/GenBank/DDBJ whole genome shotgun (WGS) entry which is preliminary data.</text>
</comment>
<feature type="compositionally biased region" description="Basic and acidic residues" evidence="5">
    <location>
        <begin position="88"/>
        <end position="110"/>
    </location>
</feature>
<dbReference type="InterPro" id="IPR010982">
    <property type="entry name" value="Lambda_DNA-bd_dom_sf"/>
</dbReference>
<organism evidence="7 8">
    <name type="scientific">Roseibium litorale</name>
    <dbReference type="NCBI Taxonomy" id="2803841"/>
    <lineage>
        <taxon>Bacteria</taxon>
        <taxon>Pseudomonadati</taxon>
        <taxon>Pseudomonadota</taxon>
        <taxon>Alphaproteobacteria</taxon>
        <taxon>Hyphomicrobiales</taxon>
        <taxon>Stappiaceae</taxon>
        <taxon>Roseibium</taxon>
    </lineage>
</organism>
<keyword evidence="2" id="KW-0805">Transcription regulation</keyword>
<keyword evidence="3" id="KW-0238">DNA-binding</keyword>
<dbReference type="RefSeq" id="WP_192147069.1">
    <property type="nucleotide sequence ID" value="NZ_JACYXI010000002.1"/>
</dbReference>
<reference evidence="7 8" key="2">
    <citation type="journal article" date="2021" name="Int. J. Syst. Evol. Microbiol.">
        <title>Roseibium litorale sp. nov., isolated from a tidal flat sediment and proposal for the reclassification of Labrenzia polysiphoniae as Roseibium polysiphoniae comb. nov.</title>
        <authorList>
            <person name="Liu Y."/>
            <person name="Pei T."/>
            <person name="Du J."/>
            <person name="Chao M."/>
            <person name="Deng M.R."/>
            <person name="Zhu H."/>
        </authorList>
    </citation>
    <scope>NUCLEOTIDE SEQUENCE [LARGE SCALE GENOMIC DNA]</scope>
    <source>
        <strain evidence="7 8">4C16A</strain>
    </source>
</reference>
<gene>
    <name evidence="7" type="ORF">IG616_05195</name>
</gene>